<dbReference type="PANTHER" id="PTHR24148">
    <property type="entry name" value="ANKYRIN REPEAT DOMAIN-CONTAINING PROTEIN 39 HOMOLOG-RELATED"/>
    <property type="match status" value="1"/>
</dbReference>
<sequence length="648" mass="74665">MSSQYEYSSLATPSTIRLIQVKKQKVNGVIDCAIRHVDYAKQPDFKYYALSYVWGDSSPTRQLYLTDPAGEKLILPIHENLWRFLNWAWNRGWHDHWIWTDRICLNQQDKEEMAQQIPRMGKTFANAEKVLSWLGMSEQEGLGLQARLEGATSQPVAPVLLNEYWSRVWIVQEVLNAKDVVVVVGNVEARLWDLKHRFHVLLNAECGILSLFNMRNQGLLGLLKAMSSDRYQCQRPHDRVYGIMGLVRIHLDGTSPVDYIEVDYDKPPAHALIDAVLESRPDPKEIFQSIREFWRQHAELSQKPLSETLMDYLKSEQTSIRHKRLFDTVCGFCNPSKMDNISVLFQSLRWKRLIVDGRFLDTVQDSAIMIGMSLRGEFDKERKTYQSECWKNFRKQYVRHSSWLCAAHGTSNRSRQCQVRGQSTIAINAVCRNIFKKCKHYHDSLGQQPSCDISEMTFEIPEVGFQLIINRRTQYVGLGHFAGLEGFLGQARMRFLHPDPAVQTTDKFELYKSMSERVDLPDDDDGDASVDESSIDESSVDYESPDDEYCVCKFAFCPSSVDESPIYEPSIYEDPSVNKSPPVDKPPAHNSSAAFNRLALKSSMKPNILRRIKERMRPRTKHADRRECRTQALDDEVLAEGSRDFVID</sequence>
<dbReference type="Proteomes" id="UP001492380">
    <property type="component" value="Unassembled WGS sequence"/>
</dbReference>
<accession>A0ABR1YNU4</accession>
<protein>
    <submittedName>
        <fullName evidence="3">Heterokaryon incompatibility protein-domain-containing protein</fullName>
    </submittedName>
</protein>
<evidence type="ECO:0000313" key="4">
    <source>
        <dbReference type="Proteomes" id="UP001492380"/>
    </source>
</evidence>
<feature type="domain" description="Heterokaryon incompatibility" evidence="2">
    <location>
        <begin position="47"/>
        <end position="142"/>
    </location>
</feature>
<reference evidence="3 4" key="1">
    <citation type="submission" date="2024-04" db="EMBL/GenBank/DDBJ databases">
        <title>Phyllosticta paracitricarpa is synonymous to the EU quarantine fungus P. citricarpa based on phylogenomic analyses.</title>
        <authorList>
            <consortium name="Lawrence Berkeley National Laboratory"/>
            <person name="Van Ingen-Buijs V.A."/>
            <person name="Van Westerhoven A.C."/>
            <person name="Haridas S."/>
            <person name="Skiadas P."/>
            <person name="Martin F."/>
            <person name="Groenewald J.Z."/>
            <person name="Crous P.W."/>
            <person name="Seidl M.F."/>
        </authorList>
    </citation>
    <scope>NUCLEOTIDE SEQUENCE [LARGE SCALE GENOMIC DNA]</scope>
    <source>
        <strain evidence="3 4">CBS 123374</strain>
    </source>
</reference>
<dbReference type="Pfam" id="PF06985">
    <property type="entry name" value="HET"/>
    <property type="match status" value="1"/>
</dbReference>
<dbReference type="InterPro" id="IPR010730">
    <property type="entry name" value="HET"/>
</dbReference>
<gene>
    <name evidence="3" type="ORF">HDK90DRAFT_465491</name>
</gene>
<evidence type="ECO:0000256" key="1">
    <source>
        <dbReference type="SAM" id="MobiDB-lite"/>
    </source>
</evidence>
<feature type="compositionally biased region" description="Acidic residues" evidence="1">
    <location>
        <begin position="521"/>
        <end position="544"/>
    </location>
</feature>
<dbReference type="EMBL" id="JBBWRZ010000005">
    <property type="protein sequence ID" value="KAK8235123.1"/>
    <property type="molecule type" value="Genomic_DNA"/>
</dbReference>
<evidence type="ECO:0000259" key="2">
    <source>
        <dbReference type="Pfam" id="PF06985"/>
    </source>
</evidence>
<organism evidence="3 4">
    <name type="scientific">Phyllosticta capitalensis</name>
    <dbReference type="NCBI Taxonomy" id="121624"/>
    <lineage>
        <taxon>Eukaryota</taxon>
        <taxon>Fungi</taxon>
        <taxon>Dikarya</taxon>
        <taxon>Ascomycota</taxon>
        <taxon>Pezizomycotina</taxon>
        <taxon>Dothideomycetes</taxon>
        <taxon>Dothideomycetes incertae sedis</taxon>
        <taxon>Botryosphaeriales</taxon>
        <taxon>Phyllostictaceae</taxon>
        <taxon>Phyllosticta</taxon>
    </lineage>
</organism>
<comment type="caution">
    <text evidence="3">The sequence shown here is derived from an EMBL/GenBank/DDBJ whole genome shotgun (WGS) entry which is preliminary data.</text>
</comment>
<dbReference type="PANTHER" id="PTHR24148:SF64">
    <property type="entry name" value="HETEROKARYON INCOMPATIBILITY DOMAIN-CONTAINING PROTEIN"/>
    <property type="match status" value="1"/>
</dbReference>
<feature type="region of interest" description="Disordered" evidence="1">
    <location>
        <begin position="518"/>
        <end position="544"/>
    </location>
</feature>
<name>A0ABR1YNU4_9PEZI</name>
<keyword evidence="4" id="KW-1185">Reference proteome</keyword>
<dbReference type="InterPro" id="IPR052895">
    <property type="entry name" value="HetReg/Transcr_Mod"/>
</dbReference>
<feature type="region of interest" description="Disordered" evidence="1">
    <location>
        <begin position="567"/>
        <end position="591"/>
    </location>
</feature>
<evidence type="ECO:0000313" key="3">
    <source>
        <dbReference type="EMBL" id="KAK8235123.1"/>
    </source>
</evidence>
<proteinExistence type="predicted"/>